<evidence type="ECO:0000313" key="2">
    <source>
        <dbReference type="EMBL" id="KAL2720034.1"/>
    </source>
</evidence>
<reference evidence="2 3" key="1">
    <citation type="journal article" date="2024" name="Ann. Entomol. Soc. Am.">
        <title>Genomic analyses of the southern and eastern yellowjacket wasps (Hymenoptera: Vespidae) reveal evolutionary signatures of social life.</title>
        <authorList>
            <person name="Catto M.A."/>
            <person name="Caine P.B."/>
            <person name="Orr S.E."/>
            <person name="Hunt B.G."/>
            <person name="Goodisman M.A.D."/>
        </authorList>
    </citation>
    <scope>NUCLEOTIDE SEQUENCE [LARGE SCALE GENOMIC DNA]</scope>
    <source>
        <strain evidence="2">233</strain>
        <tissue evidence="2">Head and thorax</tissue>
    </source>
</reference>
<keyword evidence="1" id="KW-0812">Transmembrane</keyword>
<keyword evidence="1" id="KW-1133">Transmembrane helix</keyword>
<name>A0ABD2AHD2_VESSQ</name>
<dbReference type="EMBL" id="JAUDFV010000147">
    <property type="protein sequence ID" value="KAL2720034.1"/>
    <property type="molecule type" value="Genomic_DNA"/>
</dbReference>
<evidence type="ECO:0000256" key="1">
    <source>
        <dbReference type="SAM" id="Phobius"/>
    </source>
</evidence>
<evidence type="ECO:0000313" key="3">
    <source>
        <dbReference type="Proteomes" id="UP001607302"/>
    </source>
</evidence>
<keyword evidence="1" id="KW-0472">Membrane</keyword>
<proteinExistence type="predicted"/>
<organism evidence="2 3">
    <name type="scientific">Vespula squamosa</name>
    <name type="common">Southern yellow jacket</name>
    <name type="synonym">Wasp</name>
    <dbReference type="NCBI Taxonomy" id="30214"/>
    <lineage>
        <taxon>Eukaryota</taxon>
        <taxon>Metazoa</taxon>
        <taxon>Ecdysozoa</taxon>
        <taxon>Arthropoda</taxon>
        <taxon>Hexapoda</taxon>
        <taxon>Insecta</taxon>
        <taxon>Pterygota</taxon>
        <taxon>Neoptera</taxon>
        <taxon>Endopterygota</taxon>
        <taxon>Hymenoptera</taxon>
        <taxon>Apocrita</taxon>
        <taxon>Aculeata</taxon>
        <taxon>Vespoidea</taxon>
        <taxon>Vespidae</taxon>
        <taxon>Vespinae</taxon>
        <taxon>Vespula</taxon>
    </lineage>
</organism>
<dbReference type="Proteomes" id="UP001607302">
    <property type="component" value="Unassembled WGS sequence"/>
</dbReference>
<keyword evidence="3" id="KW-1185">Reference proteome</keyword>
<dbReference type="AlphaFoldDB" id="A0ABD2AHD2"/>
<gene>
    <name evidence="2" type="ORF">V1478_010300</name>
</gene>
<protein>
    <submittedName>
        <fullName evidence="2">Uncharacterized protein</fullName>
    </submittedName>
</protein>
<comment type="caution">
    <text evidence="2">The sequence shown here is derived from an EMBL/GenBank/DDBJ whole genome shotgun (WGS) entry which is preliminary data.</text>
</comment>
<accession>A0ABD2AHD2</accession>
<feature type="transmembrane region" description="Helical" evidence="1">
    <location>
        <begin position="47"/>
        <end position="66"/>
    </location>
</feature>
<sequence length="109" mass="13141">MLEDYLNIFYNWNTYMNIESHVILYEIIHKLLFHIKKLLLGKINLTILFYLSNFFHVTVCFIRLSYFNMSSKIIFVDIVKTNLECRMISMVHCSQITYMCINHPKCLMC</sequence>